<name>A0AAV9X5W8_9PEZI</name>
<protein>
    <recommendedName>
        <fullName evidence="3">DUF1763-domain-containing protein</fullName>
    </recommendedName>
</protein>
<dbReference type="AlphaFoldDB" id="A0AAV9X5W8"/>
<keyword evidence="2" id="KW-1185">Reference proteome</keyword>
<evidence type="ECO:0000313" key="1">
    <source>
        <dbReference type="EMBL" id="KAK6535154.1"/>
    </source>
</evidence>
<gene>
    <name evidence="1" type="ORF">TWF694_001632</name>
</gene>
<evidence type="ECO:0000313" key="2">
    <source>
        <dbReference type="Proteomes" id="UP001365542"/>
    </source>
</evidence>
<accession>A0AAV9X5W8</accession>
<comment type="caution">
    <text evidence="1">The sequence shown here is derived from an EMBL/GenBank/DDBJ whole genome shotgun (WGS) entry which is preliminary data.</text>
</comment>
<dbReference type="EMBL" id="JAVHJO010000010">
    <property type="protein sequence ID" value="KAK6535154.1"/>
    <property type="molecule type" value="Genomic_DNA"/>
</dbReference>
<organism evidence="1 2">
    <name type="scientific">Orbilia ellipsospora</name>
    <dbReference type="NCBI Taxonomy" id="2528407"/>
    <lineage>
        <taxon>Eukaryota</taxon>
        <taxon>Fungi</taxon>
        <taxon>Dikarya</taxon>
        <taxon>Ascomycota</taxon>
        <taxon>Pezizomycotina</taxon>
        <taxon>Orbiliomycetes</taxon>
        <taxon>Orbiliales</taxon>
        <taxon>Orbiliaceae</taxon>
        <taxon>Orbilia</taxon>
    </lineage>
</organism>
<proteinExistence type="predicted"/>
<evidence type="ECO:0008006" key="3">
    <source>
        <dbReference type="Google" id="ProtNLM"/>
    </source>
</evidence>
<sequence length="148" mass="17106">MASPSRLEIIHAYRHLLRAGLRAVQYAFPARISIRTKLRHAFRLDSVPALRDTSTSPASRLPRVFASKFSQTRIDNTIRFLDTAAIRLGLEHSIVKNLCAVELRRHSAILPRSTPLMKADEWIHLNLIFDEYDDTIRMLNETMELELR</sequence>
<reference evidence="1 2" key="1">
    <citation type="submission" date="2019-10" db="EMBL/GenBank/DDBJ databases">
        <authorList>
            <person name="Palmer J.M."/>
        </authorList>
    </citation>
    <scope>NUCLEOTIDE SEQUENCE [LARGE SCALE GENOMIC DNA]</scope>
    <source>
        <strain evidence="1 2">TWF694</strain>
    </source>
</reference>
<dbReference type="Proteomes" id="UP001365542">
    <property type="component" value="Unassembled WGS sequence"/>
</dbReference>